<dbReference type="Proteomes" id="UP000030982">
    <property type="component" value="Unassembled WGS sequence"/>
</dbReference>
<dbReference type="Gene3D" id="1.20.1270.360">
    <property type="match status" value="1"/>
</dbReference>
<organism evidence="1 2">
    <name type="scientific">Sinomonas humi</name>
    <dbReference type="NCBI Taxonomy" id="1338436"/>
    <lineage>
        <taxon>Bacteria</taxon>
        <taxon>Bacillati</taxon>
        <taxon>Actinomycetota</taxon>
        <taxon>Actinomycetes</taxon>
        <taxon>Micrococcales</taxon>
        <taxon>Micrococcaceae</taxon>
        <taxon>Sinomonas</taxon>
    </lineage>
</organism>
<dbReference type="Pfam" id="PF03860">
    <property type="entry name" value="Csp"/>
    <property type="match status" value="1"/>
</dbReference>
<sequence>MSPSRQALVVHPAAPDMDEEQRAALGACIDAALACTQACISGADSCLEEPAVAELRSVIRWQQNCASVCTAAVQMLSRLGSDFGSMPDSVVRMMSEACERCEEACRPVADSYLHCRITADACQAVLESVAALMARSER</sequence>
<name>A0A0B2AKM3_9MICC</name>
<evidence type="ECO:0000313" key="2">
    <source>
        <dbReference type="Proteomes" id="UP000030982"/>
    </source>
</evidence>
<dbReference type="RefSeq" id="WP_043121281.1">
    <property type="nucleotide sequence ID" value="NZ_JTDL01000082.1"/>
</dbReference>
<dbReference type="PANTHER" id="PTHR37310:SF1">
    <property type="entry name" value="CYTOPLASMIC PROTEIN"/>
    <property type="match status" value="1"/>
</dbReference>
<accession>A0A0B2AKM3</accession>
<dbReference type="STRING" id="1338436.LK10_06505"/>
<dbReference type="AlphaFoldDB" id="A0A0B2AKM3"/>
<evidence type="ECO:0000313" key="1">
    <source>
        <dbReference type="EMBL" id="KHL04200.1"/>
    </source>
</evidence>
<keyword evidence="2" id="KW-1185">Reference proteome</keyword>
<dbReference type="PANTHER" id="PTHR37310">
    <property type="entry name" value="CYTOPLASMIC PROTEIN-RELATED"/>
    <property type="match status" value="1"/>
</dbReference>
<dbReference type="EMBL" id="JTDL01000082">
    <property type="protein sequence ID" value="KHL04200.1"/>
    <property type="molecule type" value="Genomic_DNA"/>
</dbReference>
<comment type="caution">
    <text evidence="1">The sequence shown here is derived from an EMBL/GenBank/DDBJ whole genome shotgun (WGS) entry which is preliminary data.</text>
</comment>
<proteinExistence type="predicted"/>
<dbReference type="InterPro" id="IPR005560">
    <property type="entry name" value="Csp_YhjQ"/>
</dbReference>
<reference evidence="1 2" key="1">
    <citation type="submission" date="2014-09" db="EMBL/GenBank/DDBJ databases">
        <title>Genome sequence of Sinomonas sp. MUSC 117.</title>
        <authorList>
            <person name="Lee L.-H."/>
        </authorList>
    </citation>
    <scope>NUCLEOTIDE SEQUENCE [LARGE SCALE GENOMIC DNA]</scope>
    <source>
        <strain evidence="1 2">MUSC 117</strain>
    </source>
</reference>
<protein>
    <submittedName>
        <fullName evidence="1">Uncharacterized protein</fullName>
    </submittedName>
</protein>
<dbReference type="OrthoDB" id="5396211at2"/>
<gene>
    <name evidence="1" type="ORF">LK10_06505</name>
</gene>